<keyword evidence="1" id="KW-0812">Transmembrane</keyword>
<name>A0A9W7YGH6_9FUNG</name>
<proteinExistence type="predicted"/>
<dbReference type="AlphaFoldDB" id="A0A9W7YGH6"/>
<dbReference type="EMBL" id="JANBOI010000086">
    <property type="protein sequence ID" value="KAJ1734241.1"/>
    <property type="molecule type" value="Genomic_DNA"/>
</dbReference>
<dbReference type="Proteomes" id="UP001143981">
    <property type="component" value="Unassembled WGS sequence"/>
</dbReference>
<sequence>MLPNAMPHSAWWYGRAIRVYFSLSLLVSTLWILRVLLSDTAWHGGLRLAQAHGSNSSDAEIARSSAALLSGVVDEDALQLDHPGRKYSLAFTDHIYCVNKPTKLGRKGRMEALFRYMHLDVELFGGAHVDVWRDIINRDYRHALIVEDDIDFEVDAVAVIHDSLAKLRESSDYWDILYVGHCSMEEGSGATYSGGGRLFHSVHPFCLSGYTLSRSGAQKLYAYFSKGARQAHAMDVQLVALIKRNMLSSCSIHPPVVYQRRDLYPSDDGLELKVAKLLTNSAWDEALALVPRLAGWSDPLDAEYLDPAFKHIPSWMENTKIVK</sequence>
<comment type="caution">
    <text evidence="2">The sequence shown here is derived from an EMBL/GenBank/DDBJ whole genome shotgun (WGS) entry which is preliminary data.</text>
</comment>
<accession>A0A9W7YGH6</accession>
<gene>
    <name evidence="2" type="ORF">LPJ61_001180</name>
</gene>
<protein>
    <recommendedName>
        <fullName evidence="4">Glycosyltransferase family 25 protein</fullName>
    </recommendedName>
</protein>
<evidence type="ECO:0000313" key="3">
    <source>
        <dbReference type="Proteomes" id="UP001143981"/>
    </source>
</evidence>
<keyword evidence="1" id="KW-1133">Transmembrane helix</keyword>
<dbReference type="OrthoDB" id="686384at2759"/>
<feature type="transmembrane region" description="Helical" evidence="1">
    <location>
        <begin position="20"/>
        <end position="37"/>
    </location>
</feature>
<evidence type="ECO:0000313" key="2">
    <source>
        <dbReference type="EMBL" id="KAJ1734241.1"/>
    </source>
</evidence>
<keyword evidence="3" id="KW-1185">Reference proteome</keyword>
<reference evidence="2" key="1">
    <citation type="submission" date="2022-07" db="EMBL/GenBank/DDBJ databases">
        <title>Phylogenomic reconstructions and comparative analyses of Kickxellomycotina fungi.</title>
        <authorList>
            <person name="Reynolds N.K."/>
            <person name="Stajich J.E."/>
            <person name="Barry K."/>
            <person name="Grigoriev I.V."/>
            <person name="Crous P."/>
            <person name="Smith M.E."/>
        </authorList>
    </citation>
    <scope>NUCLEOTIDE SEQUENCE</scope>
    <source>
        <strain evidence="2">BCRC 34381</strain>
    </source>
</reference>
<evidence type="ECO:0000256" key="1">
    <source>
        <dbReference type="SAM" id="Phobius"/>
    </source>
</evidence>
<organism evidence="2 3">
    <name type="scientific">Coemansia biformis</name>
    <dbReference type="NCBI Taxonomy" id="1286918"/>
    <lineage>
        <taxon>Eukaryota</taxon>
        <taxon>Fungi</taxon>
        <taxon>Fungi incertae sedis</taxon>
        <taxon>Zoopagomycota</taxon>
        <taxon>Kickxellomycotina</taxon>
        <taxon>Kickxellomycetes</taxon>
        <taxon>Kickxellales</taxon>
        <taxon>Kickxellaceae</taxon>
        <taxon>Coemansia</taxon>
    </lineage>
</organism>
<evidence type="ECO:0008006" key="4">
    <source>
        <dbReference type="Google" id="ProtNLM"/>
    </source>
</evidence>
<keyword evidence="1" id="KW-0472">Membrane</keyword>